<keyword evidence="2" id="KW-1185">Reference proteome</keyword>
<evidence type="ECO:0000313" key="2">
    <source>
        <dbReference type="Proteomes" id="UP000799324"/>
    </source>
</evidence>
<organism evidence="1 2">
    <name type="scientific">Lophiostoma macrostomum CBS 122681</name>
    <dbReference type="NCBI Taxonomy" id="1314788"/>
    <lineage>
        <taxon>Eukaryota</taxon>
        <taxon>Fungi</taxon>
        <taxon>Dikarya</taxon>
        <taxon>Ascomycota</taxon>
        <taxon>Pezizomycotina</taxon>
        <taxon>Dothideomycetes</taxon>
        <taxon>Pleosporomycetidae</taxon>
        <taxon>Pleosporales</taxon>
        <taxon>Lophiostomataceae</taxon>
        <taxon>Lophiostoma</taxon>
    </lineage>
</organism>
<accession>A0A6A6T652</accession>
<proteinExistence type="predicted"/>
<dbReference type="EMBL" id="MU004348">
    <property type="protein sequence ID" value="KAF2655495.1"/>
    <property type="molecule type" value="Genomic_DNA"/>
</dbReference>
<reference evidence="1" key="1">
    <citation type="journal article" date="2020" name="Stud. Mycol.">
        <title>101 Dothideomycetes genomes: a test case for predicting lifestyles and emergence of pathogens.</title>
        <authorList>
            <person name="Haridas S."/>
            <person name="Albert R."/>
            <person name="Binder M."/>
            <person name="Bloem J."/>
            <person name="Labutti K."/>
            <person name="Salamov A."/>
            <person name="Andreopoulos B."/>
            <person name="Baker S."/>
            <person name="Barry K."/>
            <person name="Bills G."/>
            <person name="Bluhm B."/>
            <person name="Cannon C."/>
            <person name="Castanera R."/>
            <person name="Culley D."/>
            <person name="Daum C."/>
            <person name="Ezra D."/>
            <person name="Gonzalez J."/>
            <person name="Henrissat B."/>
            <person name="Kuo A."/>
            <person name="Liang C."/>
            <person name="Lipzen A."/>
            <person name="Lutzoni F."/>
            <person name="Magnuson J."/>
            <person name="Mondo S."/>
            <person name="Nolan M."/>
            <person name="Ohm R."/>
            <person name="Pangilinan J."/>
            <person name="Park H.-J."/>
            <person name="Ramirez L."/>
            <person name="Alfaro M."/>
            <person name="Sun H."/>
            <person name="Tritt A."/>
            <person name="Yoshinaga Y."/>
            <person name="Zwiers L.-H."/>
            <person name="Turgeon B."/>
            <person name="Goodwin S."/>
            <person name="Spatafora J."/>
            <person name="Crous P."/>
            <person name="Grigoriev I."/>
        </authorList>
    </citation>
    <scope>NUCLEOTIDE SEQUENCE</scope>
    <source>
        <strain evidence="1">CBS 122681</strain>
    </source>
</reference>
<gene>
    <name evidence="1" type="ORF">K491DRAFT_424470</name>
</gene>
<protein>
    <submittedName>
        <fullName evidence="1">Uncharacterized protein</fullName>
    </submittedName>
</protein>
<dbReference type="Proteomes" id="UP000799324">
    <property type="component" value="Unassembled WGS sequence"/>
</dbReference>
<evidence type="ECO:0000313" key="1">
    <source>
        <dbReference type="EMBL" id="KAF2655495.1"/>
    </source>
</evidence>
<sequence length="161" mass="17851">MLHAYCANGTNLDANDQNQHAPLASEIAGVGPNLIPPGQRVPTPEYFTLGMTNEASPRSLTFYHVQSCIYYCNSRLAKLSGCFLLLRAEAAIGWLSRAAYSRHHHRDRIERLSCTETWNISPGEAKLGVFVCGRSTTSDSRIAICKRQENLFSATLMHPVQ</sequence>
<name>A0A6A6T652_9PLEO</name>
<dbReference type="AlphaFoldDB" id="A0A6A6T652"/>